<keyword evidence="1" id="KW-1133">Transmembrane helix</keyword>
<sequence>MSVEKDCPEVKLSNGMRISAIGGLLAIFVQLAVIVWGAATLTARVGDLEGDVAEIVTTTNSIQATVNQHSVELARVGVRLDNISEQLGD</sequence>
<evidence type="ECO:0000256" key="1">
    <source>
        <dbReference type="SAM" id="Phobius"/>
    </source>
</evidence>
<comment type="caution">
    <text evidence="2">The sequence shown here is derived from an EMBL/GenBank/DDBJ whole genome shotgun (WGS) entry which is preliminary data.</text>
</comment>
<gene>
    <name evidence="2" type="ORF">LCGC14_3099210</name>
</gene>
<proteinExistence type="predicted"/>
<accession>A0A0F8YYB8</accession>
<keyword evidence="1" id="KW-0812">Transmembrane</keyword>
<name>A0A0F8YYB8_9ZZZZ</name>
<organism evidence="2">
    <name type="scientific">marine sediment metagenome</name>
    <dbReference type="NCBI Taxonomy" id="412755"/>
    <lineage>
        <taxon>unclassified sequences</taxon>
        <taxon>metagenomes</taxon>
        <taxon>ecological metagenomes</taxon>
    </lineage>
</organism>
<reference evidence="2" key="1">
    <citation type="journal article" date="2015" name="Nature">
        <title>Complex archaea that bridge the gap between prokaryotes and eukaryotes.</title>
        <authorList>
            <person name="Spang A."/>
            <person name="Saw J.H."/>
            <person name="Jorgensen S.L."/>
            <person name="Zaremba-Niedzwiedzka K."/>
            <person name="Martijn J."/>
            <person name="Lind A.E."/>
            <person name="van Eijk R."/>
            <person name="Schleper C."/>
            <person name="Guy L."/>
            <person name="Ettema T.J."/>
        </authorList>
    </citation>
    <scope>NUCLEOTIDE SEQUENCE</scope>
</reference>
<feature type="transmembrane region" description="Helical" evidence="1">
    <location>
        <begin position="20"/>
        <end position="39"/>
    </location>
</feature>
<evidence type="ECO:0000313" key="2">
    <source>
        <dbReference type="EMBL" id="KKK52996.1"/>
    </source>
</evidence>
<protein>
    <submittedName>
        <fullName evidence="2">Uncharacterized protein</fullName>
    </submittedName>
</protein>
<dbReference type="EMBL" id="LAZR01066731">
    <property type="protein sequence ID" value="KKK52996.1"/>
    <property type="molecule type" value="Genomic_DNA"/>
</dbReference>
<dbReference type="AlphaFoldDB" id="A0A0F8YYB8"/>
<keyword evidence="1" id="KW-0472">Membrane</keyword>